<dbReference type="RefSeq" id="WP_092848352.1">
    <property type="nucleotide sequence ID" value="NZ_FOPY01000012.1"/>
</dbReference>
<name>A0A1I3DYH5_9GAMM</name>
<sequence length="606" mass="66668">MVDIDLSQAPFSLLDEAGKSRVTNGVDMAYFDTGEVILDAGQSGEYMYIIHKGEVAELDTTLPDARARIGHYTAGDVFGAISILNGKSRYRFKTEQETLCYLLPKVIFEQLCDAYPTFGDFFRESLANKARLLVERRASDGVSMAGFMLARVAECMRAPCLANEATTVAEAVAMLNDQHADSLLVQAVGQVGIVTKTDLLNALILQGHERASPVLGIAHFTLVTASPDDYLFQALVSMTRHDVARVVVMEGDQAIGVVELTDVLSYFSSRSYVVSLEVEQANDLEALARASARLPELVRALMSQGVKLNFAMDLLAALNGRIISKAFQFLVPSQQQSQSCFVVMGSEGRGEQILKTDQDNALILQDGVDWPTCGDDMQRLTETLYMLGYPPCPGNIMVSNPEWVNSESGWRRTISRWASRRDGDSLMNLAIMLDAHAVAGNGQLLDGIRQHLFDSCSHDEIFLSYFAKIALRFATPLTLFGTLKRPAHGIDIKKGGIFPIVHGVRTLALECRTAPTSTLARLDALAAQGRLEKEFAADLGEALSLFAELRLKQQLARLDGTGKTDSDPNLVVVQSLSSLERDLLREGLHIVKDFQQRLSHRFHLEY</sequence>
<dbReference type="InterPro" id="IPR018821">
    <property type="entry name" value="DUF294_put_nucleoTrafse_sb-bd"/>
</dbReference>
<dbReference type="SUPFAM" id="SSF51206">
    <property type="entry name" value="cAMP-binding domain-like"/>
    <property type="match status" value="1"/>
</dbReference>
<dbReference type="GO" id="GO:0015095">
    <property type="term" value="F:magnesium ion transmembrane transporter activity"/>
    <property type="evidence" value="ECO:0007669"/>
    <property type="project" value="InterPro"/>
</dbReference>
<dbReference type="PROSITE" id="PS51371">
    <property type="entry name" value="CBS"/>
    <property type="match status" value="1"/>
</dbReference>
<dbReference type="Gene3D" id="2.60.120.10">
    <property type="entry name" value="Jelly Rolls"/>
    <property type="match status" value="1"/>
</dbReference>
<dbReference type="SUPFAM" id="SSF54631">
    <property type="entry name" value="CBS-domain pair"/>
    <property type="match status" value="1"/>
</dbReference>
<dbReference type="PROSITE" id="PS50042">
    <property type="entry name" value="CNMP_BINDING_3"/>
    <property type="match status" value="1"/>
</dbReference>
<dbReference type="AlphaFoldDB" id="A0A1I3DYH5"/>
<dbReference type="Gene3D" id="3.10.580.10">
    <property type="entry name" value="CBS-domain"/>
    <property type="match status" value="1"/>
</dbReference>
<dbReference type="InterPro" id="IPR006669">
    <property type="entry name" value="MgtE_transporter"/>
</dbReference>
<dbReference type="Proteomes" id="UP000199040">
    <property type="component" value="Unassembled WGS sequence"/>
</dbReference>
<proteinExistence type="predicted"/>
<dbReference type="SMART" id="SM00100">
    <property type="entry name" value="cNMP"/>
    <property type="match status" value="1"/>
</dbReference>
<evidence type="ECO:0000313" key="5">
    <source>
        <dbReference type="Proteomes" id="UP000199040"/>
    </source>
</evidence>
<gene>
    <name evidence="4" type="ORF">SAMN04487959_11293</name>
</gene>
<dbReference type="InterPro" id="IPR005105">
    <property type="entry name" value="GlnD_Uridyltrans_N"/>
</dbReference>
<accession>A0A1I3DYH5</accession>
<organism evidence="4 5">
    <name type="scientific">Modicisalibacter xianhensis</name>
    <dbReference type="NCBI Taxonomy" id="442341"/>
    <lineage>
        <taxon>Bacteria</taxon>
        <taxon>Pseudomonadati</taxon>
        <taxon>Pseudomonadota</taxon>
        <taxon>Gammaproteobacteria</taxon>
        <taxon>Oceanospirillales</taxon>
        <taxon>Halomonadaceae</taxon>
        <taxon>Modicisalibacter</taxon>
    </lineage>
</organism>
<dbReference type="PANTHER" id="PTHR43773">
    <property type="entry name" value="MAGNESIUM TRANSPORTER MGTE"/>
    <property type="match status" value="1"/>
</dbReference>
<feature type="domain" description="CBS" evidence="3">
    <location>
        <begin position="217"/>
        <end position="273"/>
    </location>
</feature>
<dbReference type="PANTHER" id="PTHR43773:SF1">
    <property type="entry name" value="MAGNESIUM TRANSPORTER MGTE"/>
    <property type="match status" value="1"/>
</dbReference>
<dbReference type="Pfam" id="PF03445">
    <property type="entry name" value="DUF294"/>
    <property type="match status" value="1"/>
</dbReference>
<reference evidence="4 5" key="1">
    <citation type="submission" date="2016-10" db="EMBL/GenBank/DDBJ databases">
        <authorList>
            <person name="de Groot N.N."/>
        </authorList>
    </citation>
    <scope>NUCLEOTIDE SEQUENCE [LARGE SCALE GENOMIC DNA]</scope>
    <source>
        <strain evidence="4 5">CGMCC 1.6848</strain>
    </source>
</reference>
<dbReference type="STRING" id="442341.SAMN04487959_11293"/>
<feature type="domain" description="Cyclic nucleotide-binding" evidence="2">
    <location>
        <begin position="10"/>
        <end position="89"/>
    </location>
</feature>
<dbReference type="InterPro" id="IPR000595">
    <property type="entry name" value="cNMP-bd_dom"/>
</dbReference>
<keyword evidence="1" id="KW-0129">CBS domain</keyword>
<dbReference type="GO" id="GO:0008773">
    <property type="term" value="F:[protein-PII] uridylyltransferase activity"/>
    <property type="evidence" value="ECO:0007669"/>
    <property type="project" value="InterPro"/>
</dbReference>
<evidence type="ECO:0000313" key="4">
    <source>
        <dbReference type="EMBL" id="SFH91745.1"/>
    </source>
</evidence>
<protein>
    <submittedName>
        <fullName evidence="4">CBS domain-containing protein</fullName>
    </submittedName>
</protein>
<dbReference type="Pfam" id="PF10335">
    <property type="entry name" value="DUF294_C"/>
    <property type="match status" value="1"/>
</dbReference>
<evidence type="ECO:0000256" key="1">
    <source>
        <dbReference type="PROSITE-ProRule" id="PRU00703"/>
    </source>
</evidence>
<dbReference type="GO" id="GO:0016020">
    <property type="term" value="C:membrane"/>
    <property type="evidence" value="ECO:0007669"/>
    <property type="project" value="InterPro"/>
</dbReference>
<dbReference type="Pfam" id="PF00027">
    <property type="entry name" value="cNMP_binding"/>
    <property type="match status" value="1"/>
</dbReference>
<dbReference type="CDD" id="cd00038">
    <property type="entry name" value="CAP_ED"/>
    <property type="match status" value="1"/>
</dbReference>
<keyword evidence="5" id="KW-1185">Reference proteome</keyword>
<dbReference type="CDD" id="cd05401">
    <property type="entry name" value="NT_GlnE_GlnD_like"/>
    <property type="match status" value="1"/>
</dbReference>
<dbReference type="InterPro" id="IPR014710">
    <property type="entry name" value="RmlC-like_jellyroll"/>
</dbReference>
<dbReference type="InterPro" id="IPR046342">
    <property type="entry name" value="CBS_dom_sf"/>
</dbReference>
<dbReference type="InterPro" id="IPR000644">
    <property type="entry name" value="CBS_dom"/>
</dbReference>
<dbReference type="SMART" id="SM00116">
    <property type="entry name" value="CBS"/>
    <property type="match status" value="2"/>
</dbReference>
<dbReference type="InterPro" id="IPR018490">
    <property type="entry name" value="cNMP-bd_dom_sf"/>
</dbReference>
<dbReference type="Pfam" id="PF00571">
    <property type="entry name" value="CBS"/>
    <property type="match status" value="2"/>
</dbReference>
<evidence type="ECO:0000259" key="3">
    <source>
        <dbReference type="PROSITE" id="PS51371"/>
    </source>
</evidence>
<dbReference type="EMBL" id="FOPY01000012">
    <property type="protein sequence ID" value="SFH91745.1"/>
    <property type="molecule type" value="Genomic_DNA"/>
</dbReference>
<evidence type="ECO:0000259" key="2">
    <source>
        <dbReference type="PROSITE" id="PS50042"/>
    </source>
</evidence>